<protein>
    <submittedName>
        <fullName evidence="1">Uncharacterized protein</fullName>
    </submittedName>
</protein>
<comment type="caution">
    <text evidence="1">The sequence shown here is derived from an EMBL/GenBank/DDBJ whole genome shotgun (WGS) entry which is preliminary data.</text>
</comment>
<reference evidence="1 2" key="1">
    <citation type="submission" date="2018-04" db="EMBL/GenBank/DDBJ databases">
        <title>Draft genome sequence of Pseudomonas syringae pv. actinidiae biovar 3 strains isolated from kiwifruit in Kagawa prefecture.</title>
        <authorList>
            <person name="Tabuchi M."/>
            <person name="Saito M."/>
            <person name="Fujiwara S."/>
            <person name="Sasa N."/>
            <person name="Akimitsu K."/>
            <person name="Gomi K."/>
            <person name="Konishi-Sugita S."/>
            <person name="Hamano K."/>
            <person name="Kataoka I."/>
        </authorList>
    </citation>
    <scope>NUCLEOTIDE SEQUENCE [LARGE SCALE GENOMIC DNA]</scope>
    <source>
        <strain evidence="1 2">MAFF212211</strain>
    </source>
</reference>
<name>A0AAN4Q6H3_PSESF</name>
<evidence type="ECO:0000313" key="2">
    <source>
        <dbReference type="Proteomes" id="UP000248291"/>
    </source>
</evidence>
<dbReference type="EMBL" id="BGKA01000156">
    <property type="protein sequence ID" value="GBH18414.1"/>
    <property type="molecule type" value="Genomic_DNA"/>
</dbReference>
<accession>A0AAN4Q6H3</accession>
<gene>
    <name evidence="1" type="ORF">KPSA3_04400</name>
</gene>
<organism evidence="1 2">
    <name type="scientific">Pseudomonas syringae pv. actinidiae</name>
    <dbReference type="NCBI Taxonomy" id="103796"/>
    <lineage>
        <taxon>Bacteria</taxon>
        <taxon>Pseudomonadati</taxon>
        <taxon>Pseudomonadota</taxon>
        <taxon>Gammaproteobacteria</taxon>
        <taxon>Pseudomonadales</taxon>
        <taxon>Pseudomonadaceae</taxon>
        <taxon>Pseudomonas</taxon>
        <taxon>Pseudomonas syringae</taxon>
    </lineage>
</organism>
<proteinExistence type="predicted"/>
<dbReference type="Proteomes" id="UP000248291">
    <property type="component" value="Unassembled WGS sequence"/>
</dbReference>
<evidence type="ECO:0000313" key="1">
    <source>
        <dbReference type="EMBL" id="GBH18414.1"/>
    </source>
</evidence>
<sequence>MRVHAHKRRNVIGSIPCREQKHPVKTVPAMAQLAFDKTAHFGAAVQTDCPLATSRGDPFACAQSSIGHQCFQPP</sequence>
<dbReference type="AlphaFoldDB" id="A0AAN4Q6H3"/>